<protein>
    <submittedName>
        <fullName evidence="1">Uncharacterized protein</fullName>
    </submittedName>
</protein>
<accession>A0A6N8DQK1</accession>
<dbReference type="Proteomes" id="UP000439113">
    <property type="component" value="Unassembled WGS sequence"/>
</dbReference>
<evidence type="ECO:0000313" key="2">
    <source>
        <dbReference type="Proteomes" id="UP000439113"/>
    </source>
</evidence>
<proteinExistence type="predicted"/>
<dbReference type="AlphaFoldDB" id="A0A6N8DQK1"/>
<dbReference type="OrthoDB" id="7172864at2"/>
<dbReference type="EMBL" id="WNKS01000008">
    <property type="protein sequence ID" value="MTV31463.1"/>
    <property type="molecule type" value="Genomic_DNA"/>
</dbReference>
<organism evidence="1 2">
    <name type="scientific">Rhodoblastus acidophilus</name>
    <name type="common">Rhodopseudomonas acidophila</name>
    <dbReference type="NCBI Taxonomy" id="1074"/>
    <lineage>
        <taxon>Bacteria</taxon>
        <taxon>Pseudomonadati</taxon>
        <taxon>Pseudomonadota</taxon>
        <taxon>Alphaproteobacteria</taxon>
        <taxon>Hyphomicrobiales</taxon>
        <taxon>Rhodoblastaceae</taxon>
        <taxon>Rhodoblastus</taxon>
    </lineage>
</organism>
<reference evidence="1 2" key="1">
    <citation type="submission" date="2019-11" db="EMBL/GenBank/DDBJ databases">
        <title>Whole-genome sequence of a Rhodoblastus acidophilus DSM 142.</title>
        <authorList>
            <person name="Kyndt J.A."/>
            <person name="Meyer T.E."/>
        </authorList>
    </citation>
    <scope>NUCLEOTIDE SEQUENCE [LARGE SCALE GENOMIC DNA]</scope>
    <source>
        <strain evidence="1 2">DSM 142</strain>
    </source>
</reference>
<sequence length="168" mass="18619">MAMLQVKDDDFSAPAPIPEPVLGIINPVTGLANDYLNVFNEILLLLEFLPTMPEMTEEALAWQPRSYSEYFEQSTLPDAKHALEAYEKVDPALRKKFESVLSRLTQIVIDAQRTLAAESTQPDYPDSIVESCEATAEQMRIGLAYVNRLINEGGPSSAGASRSRNKKS</sequence>
<comment type="caution">
    <text evidence="1">The sequence shown here is derived from an EMBL/GenBank/DDBJ whole genome shotgun (WGS) entry which is preliminary data.</text>
</comment>
<gene>
    <name evidence="1" type="ORF">GJ654_10695</name>
</gene>
<dbReference type="RefSeq" id="WP_155446149.1">
    <property type="nucleotide sequence ID" value="NZ_JAOQNR010000009.1"/>
</dbReference>
<evidence type="ECO:0000313" key="1">
    <source>
        <dbReference type="EMBL" id="MTV31463.1"/>
    </source>
</evidence>
<name>A0A6N8DQK1_RHOAC</name>